<protein>
    <submittedName>
        <fullName evidence="1">Uncharacterized protein</fullName>
    </submittedName>
</protein>
<dbReference type="EMBL" id="GL733911">
    <property type="protein sequence ID" value="EFX62003.1"/>
    <property type="molecule type" value="Genomic_DNA"/>
</dbReference>
<evidence type="ECO:0000313" key="1">
    <source>
        <dbReference type="EMBL" id="EFX62003.1"/>
    </source>
</evidence>
<organism evidence="1 2">
    <name type="scientific">Daphnia pulex</name>
    <name type="common">Water flea</name>
    <dbReference type="NCBI Taxonomy" id="6669"/>
    <lineage>
        <taxon>Eukaryota</taxon>
        <taxon>Metazoa</taxon>
        <taxon>Ecdysozoa</taxon>
        <taxon>Arthropoda</taxon>
        <taxon>Crustacea</taxon>
        <taxon>Branchiopoda</taxon>
        <taxon>Diplostraca</taxon>
        <taxon>Cladocera</taxon>
        <taxon>Anomopoda</taxon>
        <taxon>Daphniidae</taxon>
        <taxon>Daphnia</taxon>
    </lineage>
</organism>
<dbReference type="InParanoid" id="E9I1X7"/>
<dbReference type="KEGG" id="dpx:DAPPUDRAFT_337634"/>
<sequence length="156" mass="17664">MEEAIVDKQEFADRESNASGCSTPNQQGLLIVTPKINSITFIRAEILVNFCQNDEQYASSCRNSNIIECHVMSEAIDKFFHRQIPVMKIMELLINLKSNLHGPSMLNHSEWLDNRAQVALKSTLSSRQDKIIALELIGASLHSYVEEYGFVVKFMS</sequence>
<dbReference type="AlphaFoldDB" id="E9I1X7"/>
<reference evidence="1 2" key="1">
    <citation type="journal article" date="2011" name="Science">
        <title>The ecoresponsive genome of Daphnia pulex.</title>
        <authorList>
            <person name="Colbourne J.K."/>
            <person name="Pfrender M.E."/>
            <person name="Gilbert D."/>
            <person name="Thomas W.K."/>
            <person name="Tucker A."/>
            <person name="Oakley T.H."/>
            <person name="Tokishita S."/>
            <person name="Aerts A."/>
            <person name="Arnold G.J."/>
            <person name="Basu M.K."/>
            <person name="Bauer D.J."/>
            <person name="Caceres C.E."/>
            <person name="Carmel L."/>
            <person name="Casola C."/>
            <person name="Choi J.H."/>
            <person name="Detter J.C."/>
            <person name="Dong Q."/>
            <person name="Dusheyko S."/>
            <person name="Eads B.D."/>
            <person name="Frohlich T."/>
            <person name="Geiler-Samerotte K.A."/>
            <person name="Gerlach D."/>
            <person name="Hatcher P."/>
            <person name="Jogdeo S."/>
            <person name="Krijgsveld J."/>
            <person name="Kriventseva E.V."/>
            <person name="Kultz D."/>
            <person name="Laforsch C."/>
            <person name="Lindquist E."/>
            <person name="Lopez J."/>
            <person name="Manak J.R."/>
            <person name="Muller J."/>
            <person name="Pangilinan J."/>
            <person name="Patwardhan R.P."/>
            <person name="Pitluck S."/>
            <person name="Pritham E.J."/>
            <person name="Rechtsteiner A."/>
            <person name="Rho M."/>
            <person name="Rogozin I.B."/>
            <person name="Sakarya O."/>
            <person name="Salamov A."/>
            <person name="Schaack S."/>
            <person name="Shapiro H."/>
            <person name="Shiga Y."/>
            <person name="Skalitzky C."/>
            <person name="Smith Z."/>
            <person name="Souvorov A."/>
            <person name="Sung W."/>
            <person name="Tang Z."/>
            <person name="Tsuchiya D."/>
            <person name="Tu H."/>
            <person name="Vos H."/>
            <person name="Wang M."/>
            <person name="Wolf Y.I."/>
            <person name="Yamagata H."/>
            <person name="Yamada T."/>
            <person name="Ye Y."/>
            <person name="Shaw J.R."/>
            <person name="Andrews J."/>
            <person name="Crease T.J."/>
            <person name="Tang H."/>
            <person name="Lucas S.M."/>
            <person name="Robertson H.M."/>
            <person name="Bork P."/>
            <person name="Koonin E.V."/>
            <person name="Zdobnov E.M."/>
            <person name="Grigoriev I.V."/>
            <person name="Lynch M."/>
            <person name="Boore J.L."/>
        </authorList>
    </citation>
    <scope>NUCLEOTIDE SEQUENCE [LARGE SCALE GENOMIC DNA]</scope>
</reference>
<accession>E9I1X7</accession>
<proteinExistence type="predicted"/>
<evidence type="ECO:0000313" key="2">
    <source>
        <dbReference type="Proteomes" id="UP000000305"/>
    </source>
</evidence>
<name>E9I1X7_DAPPU</name>
<keyword evidence="2" id="KW-1185">Reference proteome</keyword>
<gene>
    <name evidence="1" type="ORF">DAPPUDRAFT_337634</name>
</gene>
<dbReference type="Proteomes" id="UP000000305">
    <property type="component" value="Unassembled WGS sequence"/>
</dbReference>
<dbReference type="HOGENOM" id="CLU_1688519_0_0_1"/>